<dbReference type="EMBL" id="JAFIMR010000044">
    <property type="protein sequence ID" value="KAI1856367.1"/>
    <property type="molecule type" value="Genomic_DNA"/>
</dbReference>
<evidence type="ECO:0000313" key="2">
    <source>
        <dbReference type="Proteomes" id="UP000829685"/>
    </source>
</evidence>
<dbReference type="Proteomes" id="UP000829685">
    <property type="component" value="Unassembled WGS sequence"/>
</dbReference>
<reference evidence="1" key="1">
    <citation type="submission" date="2021-03" db="EMBL/GenBank/DDBJ databases">
        <title>Revisited historic fungal species revealed as producer of novel bioactive compounds through whole genome sequencing and comparative genomics.</title>
        <authorList>
            <person name="Vignolle G.A."/>
            <person name="Hochenegger N."/>
            <person name="Mach R.L."/>
            <person name="Mach-Aigner A.R."/>
            <person name="Javad Rahimi M."/>
            <person name="Salim K.A."/>
            <person name="Chan C.M."/>
            <person name="Lim L.B.L."/>
            <person name="Cai F."/>
            <person name="Druzhinina I.S."/>
            <person name="U'Ren J.M."/>
            <person name="Derntl C."/>
        </authorList>
    </citation>
    <scope>NUCLEOTIDE SEQUENCE</scope>
    <source>
        <strain evidence="1">TUCIM 5799</strain>
    </source>
</reference>
<name>A0A9P9WC64_9PEZI</name>
<sequence>MGSVKRARSVPPPDERARELRLRRRVDECDQSLERKLDSFICHEDCIPEQTVLDVDGDLIIIVGTIACQRLDNAAYHHSLSAAAFRVRSSTVTGNSAVLKDIIHQNMKRLNTTGAEWIAQFPEDKVDPWSAALHIMHGQFDKAPELKCHLLVGVFHLTALCRKYDLLHLLRPWATQISRINPTCTTGISRKSSGVLGIHGVSRKLTPNFPCLSRMIQASLGLSATPINFVRIVLPDLVFSITCEWHRMSRKISLSDGRRVQQVASWVAPSIAFGLWPVAGSGPENR</sequence>
<dbReference type="AlphaFoldDB" id="A0A9P9WC64"/>
<comment type="caution">
    <text evidence="1">The sequence shown here is derived from an EMBL/GenBank/DDBJ whole genome shotgun (WGS) entry which is preliminary data.</text>
</comment>
<evidence type="ECO:0000313" key="1">
    <source>
        <dbReference type="EMBL" id="KAI1856367.1"/>
    </source>
</evidence>
<organism evidence="1 2">
    <name type="scientific">Neoarthrinium moseri</name>
    <dbReference type="NCBI Taxonomy" id="1658444"/>
    <lineage>
        <taxon>Eukaryota</taxon>
        <taxon>Fungi</taxon>
        <taxon>Dikarya</taxon>
        <taxon>Ascomycota</taxon>
        <taxon>Pezizomycotina</taxon>
        <taxon>Sordariomycetes</taxon>
        <taxon>Xylariomycetidae</taxon>
        <taxon>Amphisphaeriales</taxon>
        <taxon>Apiosporaceae</taxon>
        <taxon>Neoarthrinium</taxon>
    </lineage>
</organism>
<keyword evidence="2" id="KW-1185">Reference proteome</keyword>
<proteinExistence type="predicted"/>
<protein>
    <submittedName>
        <fullName evidence="1">Uncharacterized protein</fullName>
    </submittedName>
</protein>
<gene>
    <name evidence="1" type="ORF">JX265_011614</name>
</gene>
<accession>A0A9P9WC64</accession>